<dbReference type="EMBL" id="OU015567">
    <property type="protein sequence ID" value="CAG5110865.1"/>
    <property type="molecule type" value="Genomic_DNA"/>
</dbReference>
<sequence length="77" mass="8932">MEVNAKENKFLLNNIPCVIPINCKPIESVMTYNIQTKLRVQTFTALDQLMVNDTCNCSIQECIHEDQAKYERKVVQK</sequence>
<keyword evidence="2" id="KW-1185">Reference proteome</keyword>
<reference evidence="1 2" key="1">
    <citation type="submission" date="2021-04" db="EMBL/GenBank/DDBJ databases">
        <authorList>
            <person name="Bliznina A."/>
        </authorList>
    </citation>
    <scope>NUCLEOTIDE SEQUENCE [LARGE SCALE GENOMIC DNA]</scope>
</reference>
<protein>
    <submittedName>
        <fullName evidence="1">Oidioi.mRNA.OKI2018_I69.chr2.g5220.t1.cds</fullName>
    </submittedName>
</protein>
<dbReference type="Proteomes" id="UP001158576">
    <property type="component" value="Chromosome 2"/>
</dbReference>
<organism evidence="1 2">
    <name type="scientific">Oikopleura dioica</name>
    <name type="common">Tunicate</name>
    <dbReference type="NCBI Taxonomy" id="34765"/>
    <lineage>
        <taxon>Eukaryota</taxon>
        <taxon>Metazoa</taxon>
        <taxon>Chordata</taxon>
        <taxon>Tunicata</taxon>
        <taxon>Appendicularia</taxon>
        <taxon>Copelata</taxon>
        <taxon>Oikopleuridae</taxon>
        <taxon>Oikopleura</taxon>
    </lineage>
</organism>
<gene>
    <name evidence="1" type="ORF">OKIOD_LOCUS13985</name>
</gene>
<accession>A0ABN7SZN7</accession>
<evidence type="ECO:0000313" key="2">
    <source>
        <dbReference type="Proteomes" id="UP001158576"/>
    </source>
</evidence>
<proteinExistence type="predicted"/>
<evidence type="ECO:0000313" key="1">
    <source>
        <dbReference type="EMBL" id="CAG5110865.1"/>
    </source>
</evidence>
<name>A0ABN7SZN7_OIKDI</name>